<feature type="transmembrane region" description="Helical" evidence="1">
    <location>
        <begin position="12"/>
        <end position="31"/>
    </location>
</feature>
<comment type="caution">
    <text evidence="2">The sequence shown here is derived from an EMBL/GenBank/DDBJ whole genome shotgun (WGS) entry which is preliminary data.</text>
</comment>
<evidence type="ECO:0000313" key="2">
    <source>
        <dbReference type="EMBL" id="MDQ0444635.1"/>
    </source>
</evidence>
<evidence type="ECO:0000256" key="1">
    <source>
        <dbReference type="SAM" id="Phobius"/>
    </source>
</evidence>
<reference evidence="2 3" key="1">
    <citation type="submission" date="2023-07" db="EMBL/GenBank/DDBJ databases">
        <title>Genomic Encyclopedia of Type Strains, Phase IV (KMG-IV): sequencing the most valuable type-strain genomes for metagenomic binning, comparative biology and taxonomic classification.</title>
        <authorList>
            <person name="Goeker M."/>
        </authorList>
    </citation>
    <scope>NUCLEOTIDE SEQUENCE [LARGE SCALE GENOMIC DNA]</scope>
    <source>
        <strain evidence="2 3">DSM 19562</strain>
    </source>
</reference>
<organism evidence="2 3">
    <name type="scientific">Methylobacterium persicinum</name>
    <dbReference type="NCBI Taxonomy" id="374426"/>
    <lineage>
        <taxon>Bacteria</taxon>
        <taxon>Pseudomonadati</taxon>
        <taxon>Pseudomonadota</taxon>
        <taxon>Alphaproteobacteria</taxon>
        <taxon>Hyphomicrobiales</taxon>
        <taxon>Methylobacteriaceae</taxon>
        <taxon>Methylobacterium</taxon>
    </lineage>
</organism>
<keyword evidence="1" id="KW-1133">Transmembrane helix</keyword>
<gene>
    <name evidence="2" type="ORF">QO016_004152</name>
</gene>
<proteinExistence type="predicted"/>
<keyword evidence="1" id="KW-0812">Transmembrane</keyword>
<name>A0ABU0HQN4_9HYPH</name>
<keyword evidence="3" id="KW-1185">Reference proteome</keyword>
<keyword evidence="1" id="KW-0472">Membrane</keyword>
<sequence>MSADMRESRASLILLGVSVAAVLIFGALTLLTQLG</sequence>
<dbReference type="Proteomes" id="UP001236369">
    <property type="component" value="Unassembled WGS sequence"/>
</dbReference>
<protein>
    <submittedName>
        <fullName evidence="2">Uncharacterized protein</fullName>
    </submittedName>
</protein>
<dbReference type="EMBL" id="JAUSVV010000014">
    <property type="protein sequence ID" value="MDQ0444635.1"/>
    <property type="molecule type" value="Genomic_DNA"/>
</dbReference>
<accession>A0ABU0HQN4</accession>
<evidence type="ECO:0000313" key="3">
    <source>
        <dbReference type="Proteomes" id="UP001236369"/>
    </source>
</evidence>